<evidence type="ECO:0000259" key="5">
    <source>
        <dbReference type="PROSITE" id="PS50011"/>
    </source>
</evidence>
<feature type="compositionally biased region" description="Polar residues" evidence="4">
    <location>
        <begin position="531"/>
        <end position="540"/>
    </location>
</feature>
<evidence type="ECO:0000256" key="3">
    <source>
        <dbReference type="PROSITE-ProRule" id="PRU10141"/>
    </source>
</evidence>
<dbReference type="GO" id="GO:0035556">
    <property type="term" value="P:intracellular signal transduction"/>
    <property type="evidence" value="ECO:0007669"/>
    <property type="project" value="TreeGrafter"/>
</dbReference>
<feature type="binding site" evidence="3">
    <location>
        <position position="180"/>
    </location>
    <ligand>
        <name>ATP</name>
        <dbReference type="ChEBI" id="CHEBI:30616"/>
    </ligand>
</feature>
<evidence type="ECO:0000313" key="7">
    <source>
        <dbReference type="Proteomes" id="UP000444721"/>
    </source>
</evidence>
<feature type="compositionally biased region" description="Polar residues" evidence="4">
    <location>
        <begin position="1"/>
        <end position="17"/>
    </location>
</feature>
<dbReference type="InterPro" id="IPR008271">
    <property type="entry name" value="Ser/Thr_kinase_AS"/>
</dbReference>
<feature type="compositionally biased region" description="Polar residues" evidence="4">
    <location>
        <begin position="438"/>
        <end position="455"/>
    </location>
</feature>
<dbReference type="FunFam" id="3.30.200.20:FF:000042">
    <property type="entry name" value="Aurora kinase A"/>
    <property type="match status" value="1"/>
</dbReference>
<evidence type="ECO:0000313" key="6">
    <source>
        <dbReference type="EMBL" id="KAF0976098.1"/>
    </source>
</evidence>
<gene>
    <name evidence="6" type="ORF">FDP41_004774</name>
</gene>
<feature type="compositionally biased region" description="Polar residues" evidence="4">
    <location>
        <begin position="510"/>
        <end position="525"/>
    </location>
</feature>
<evidence type="ECO:0000256" key="1">
    <source>
        <dbReference type="ARBA" id="ARBA00022741"/>
    </source>
</evidence>
<comment type="caution">
    <text evidence="6">The sequence shown here is derived from an EMBL/GenBank/DDBJ whole genome shotgun (WGS) entry which is preliminary data.</text>
</comment>
<feature type="region of interest" description="Disordered" evidence="4">
    <location>
        <begin position="1"/>
        <end position="58"/>
    </location>
</feature>
<feature type="compositionally biased region" description="Polar residues" evidence="4">
    <location>
        <begin position="29"/>
        <end position="41"/>
    </location>
</feature>
<dbReference type="Gene3D" id="1.10.510.10">
    <property type="entry name" value="Transferase(Phosphotransferase) domain 1"/>
    <property type="match status" value="1"/>
</dbReference>
<dbReference type="InterPro" id="IPR011009">
    <property type="entry name" value="Kinase-like_dom_sf"/>
</dbReference>
<dbReference type="GO" id="GO:0004674">
    <property type="term" value="F:protein serine/threonine kinase activity"/>
    <property type="evidence" value="ECO:0007669"/>
    <property type="project" value="TreeGrafter"/>
</dbReference>
<dbReference type="GO" id="GO:0005737">
    <property type="term" value="C:cytoplasm"/>
    <property type="evidence" value="ECO:0007669"/>
    <property type="project" value="TreeGrafter"/>
</dbReference>
<dbReference type="SUPFAM" id="SSF56112">
    <property type="entry name" value="Protein kinase-like (PK-like)"/>
    <property type="match status" value="1"/>
</dbReference>
<dbReference type="SMART" id="SM00220">
    <property type="entry name" value="S_TKc"/>
    <property type="match status" value="1"/>
</dbReference>
<sequence length="540" mass="60247">MGLLQSKPSPTTSTNRLSMRRSAVLPNDQLLSVTSSNTQSPPEIKRTRSSTLPISTLFSSRREDDDNFANMYVNSGRTKPSISPNSPHKNSSSKLQIGSSSVGGGLGIESPVDSEVYSPIINSDPNSPVVTKFTHTITLSTDEEGNKLVNGYTIISTLGKGSYGKVKLVLDNDNKPFALKIMNKTLLKRVKKSGGGNLLMDVQREIAIMKKLSHPNVVRLYEVMDDRNSELLYLVIEYAENGALLSLSETNSENVDPKPCKFRLNQIRKYMTQAIEGVQYLHSKGICHRDIKPDNILLDGNYNVKISDFGVSHICETNDDTVKGSAGTPAFLSPEACKGEPYSGFKNDTWALGITLYALLYNTTPFKGDSYMQMYNSIQNDELVIPPPFDKDELLKDLLYKVLDKSPDTRISLENFKNHPWMKAQYEVDSILQITPQTPVSEQESTPSTPTAPSEQHTEHKQQDRLLLIVKMKQRMKKAALQAKLSLEEQERNFSKIKEEGEDSNFKGLISQTEQLKINEGSNHTSKTKSPEQSMEDTQI</sequence>
<feature type="region of interest" description="Disordered" evidence="4">
    <location>
        <begin position="496"/>
        <end position="540"/>
    </location>
</feature>
<dbReference type="InterPro" id="IPR000719">
    <property type="entry name" value="Prot_kinase_dom"/>
</dbReference>
<dbReference type="PROSITE" id="PS00108">
    <property type="entry name" value="PROTEIN_KINASE_ST"/>
    <property type="match status" value="1"/>
</dbReference>
<feature type="domain" description="Protein kinase" evidence="5">
    <location>
        <begin position="152"/>
        <end position="422"/>
    </location>
</feature>
<protein>
    <recommendedName>
        <fullName evidence="5">Protein kinase domain-containing protein</fullName>
    </recommendedName>
</protein>
<feature type="region of interest" description="Disordered" evidence="4">
    <location>
        <begin position="70"/>
        <end position="104"/>
    </location>
</feature>
<name>A0A6A5BPH5_NAEFO</name>
<accession>A0A6A5BPH5</accession>
<dbReference type="Proteomes" id="UP000444721">
    <property type="component" value="Unassembled WGS sequence"/>
</dbReference>
<feature type="compositionally biased region" description="Polar residues" evidence="4">
    <location>
        <begin position="49"/>
        <end position="58"/>
    </location>
</feature>
<keyword evidence="2 3" id="KW-0067">ATP-binding</keyword>
<dbReference type="VEuPathDB" id="AmoebaDB:NF0125450"/>
<dbReference type="OMA" id="IMMEYCA"/>
<dbReference type="OrthoDB" id="68483at2759"/>
<dbReference type="InterPro" id="IPR017441">
    <property type="entry name" value="Protein_kinase_ATP_BS"/>
</dbReference>
<evidence type="ECO:0000256" key="2">
    <source>
        <dbReference type="ARBA" id="ARBA00022840"/>
    </source>
</evidence>
<proteinExistence type="predicted"/>
<evidence type="ECO:0000256" key="4">
    <source>
        <dbReference type="SAM" id="MobiDB-lite"/>
    </source>
</evidence>
<dbReference type="PROSITE" id="PS50011">
    <property type="entry name" value="PROTEIN_KINASE_DOM"/>
    <property type="match status" value="1"/>
</dbReference>
<organism evidence="6 7">
    <name type="scientific">Naegleria fowleri</name>
    <name type="common">Brain eating amoeba</name>
    <dbReference type="NCBI Taxonomy" id="5763"/>
    <lineage>
        <taxon>Eukaryota</taxon>
        <taxon>Discoba</taxon>
        <taxon>Heterolobosea</taxon>
        <taxon>Tetramitia</taxon>
        <taxon>Eutetramitia</taxon>
        <taxon>Vahlkampfiidae</taxon>
        <taxon>Naegleria</taxon>
    </lineage>
</organism>
<keyword evidence="7" id="KW-1185">Reference proteome</keyword>
<dbReference type="VEuPathDB" id="AmoebaDB:NfTy_085180"/>
<dbReference type="FunFam" id="1.10.510.10:FF:000571">
    <property type="entry name" value="Maternal embryonic leucine zipper kinase"/>
    <property type="match status" value="1"/>
</dbReference>
<feature type="compositionally biased region" description="Low complexity" evidence="4">
    <location>
        <begin position="79"/>
        <end position="100"/>
    </location>
</feature>
<dbReference type="AlphaFoldDB" id="A0A6A5BPH5"/>
<dbReference type="GeneID" id="68111992"/>
<dbReference type="PANTHER" id="PTHR24346:SF77">
    <property type="entry name" value="SERINE THREONINE PROTEIN KINASE"/>
    <property type="match status" value="1"/>
</dbReference>
<dbReference type="PROSITE" id="PS00107">
    <property type="entry name" value="PROTEIN_KINASE_ATP"/>
    <property type="match status" value="1"/>
</dbReference>
<dbReference type="CDD" id="cd14008">
    <property type="entry name" value="STKc_LKB1_CaMKK"/>
    <property type="match status" value="1"/>
</dbReference>
<dbReference type="EMBL" id="VFQX01000041">
    <property type="protein sequence ID" value="KAF0976098.1"/>
    <property type="molecule type" value="Genomic_DNA"/>
</dbReference>
<reference evidence="6 7" key="1">
    <citation type="journal article" date="2019" name="Sci. Rep.">
        <title>Nanopore sequencing improves the draft genome of the human pathogenic amoeba Naegleria fowleri.</title>
        <authorList>
            <person name="Liechti N."/>
            <person name="Schurch N."/>
            <person name="Bruggmann R."/>
            <person name="Wittwer M."/>
        </authorList>
    </citation>
    <scope>NUCLEOTIDE SEQUENCE [LARGE SCALE GENOMIC DNA]</scope>
    <source>
        <strain evidence="6 7">ATCC 30894</strain>
    </source>
</reference>
<dbReference type="RefSeq" id="XP_044560811.1">
    <property type="nucleotide sequence ID" value="XM_044708224.1"/>
</dbReference>
<dbReference type="GO" id="GO:0005524">
    <property type="term" value="F:ATP binding"/>
    <property type="evidence" value="ECO:0007669"/>
    <property type="project" value="UniProtKB-UniRule"/>
</dbReference>
<dbReference type="VEuPathDB" id="AmoebaDB:FDP41_004774"/>
<keyword evidence="1 3" id="KW-0547">Nucleotide-binding</keyword>
<dbReference type="PANTHER" id="PTHR24346">
    <property type="entry name" value="MAP/MICROTUBULE AFFINITY-REGULATING KINASE"/>
    <property type="match status" value="1"/>
</dbReference>
<feature type="region of interest" description="Disordered" evidence="4">
    <location>
        <begin position="438"/>
        <end position="462"/>
    </location>
</feature>
<dbReference type="Pfam" id="PF00069">
    <property type="entry name" value="Pkinase"/>
    <property type="match status" value="1"/>
</dbReference>